<gene>
    <name evidence="2" type="ORF">Fcan01_25503</name>
</gene>
<evidence type="ECO:0000313" key="3">
    <source>
        <dbReference type="Proteomes" id="UP000198287"/>
    </source>
</evidence>
<sequence>MYQNDHYQNLRTLLIDIATVITLVYLFLPCGDYCSELSGFFWGILTFVLLDIIANSLVIYATFRAHPKIIGVWLVYRCIGIALCVVVLVYTVVEGSWTLQLVFYSSVSILLSIFSIWIGKTLKKDMELSPDSYRRGFAV</sequence>
<evidence type="ECO:0000256" key="1">
    <source>
        <dbReference type="SAM" id="Phobius"/>
    </source>
</evidence>
<feature type="transmembrane region" description="Helical" evidence="1">
    <location>
        <begin position="12"/>
        <end position="28"/>
    </location>
</feature>
<keyword evidence="1" id="KW-0812">Transmembrane</keyword>
<feature type="transmembrane region" description="Helical" evidence="1">
    <location>
        <begin position="40"/>
        <end position="62"/>
    </location>
</feature>
<protein>
    <submittedName>
        <fullName evidence="2">Uncharacterized protein</fullName>
    </submittedName>
</protein>
<organism evidence="2 3">
    <name type="scientific">Folsomia candida</name>
    <name type="common">Springtail</name>
    <dbReference type="NCBI Taxonomy" id="158441"/>
    <lineage>
        <taxon>Eukaryota</taxon>
        <taxon>Metazoa</taxon>
        <taxon>Ecdysozoa</taxon>
        <taxon>Arthropoda</taxon>
        <taxon>Hexapoda</taxon>
        <taxon>Collembola</taxon>
        <taxon>Entomobryomorpha</taxon>
        <taxon>Isotomoidea</taxon>
        <taxon>Isotomidae</taxon>
        <taxon>Proisotominae</taxon>
        <taxon>Folsomia</taxon>
    </lineage>
</organism>
<feature type="transmembrane region" description="Helical" evidence="1">
    <location>
        <begin position="74"/>
        <end position="93"/>
    </location>
</feature>
<accession>A0A226D4S0</accession>
<keyword evidence="1" id="KW-0472">Membrane</keyword>
<proteinExistence type="predicted"/>
<dbReference type="EMBL" id="LNIX01000037">
    <property type="protein sequence ID" value="OXA39828.1"/>
    <property type="molecule type" value="Genomic_DNA"/>
</dbReference>
<dbReference type="Proteomes" id="UP000198287">
    <property type="component" value="Unassembled WGS sequence"/>
</dbReference>
<name>A0A226D4S0_FOLCA</name>
<reference evidence="2 3" key="1">
    <citation type="submission" date="2015-12" db="EMBL/GenBank/DDBJ databases">
        <title>The genome of Folsomia candida.</title>
        <authorList>
            <person name="Faddeeva A."/>
            <person name="Derks M.F."/>
            <person name="Anvar Y."/>
            <person name="Smit S."/>
            <person name="Van Straalen N."/>
            <person name="Roelofs D."/>
        </authorList>
    </citation>
    <scope>NUCLEOTIDE SEQUENCE [LARGE SCALE GENOMIC DNA]</scope>
    <source>
        <strain evidence="2 3">VU population</strain>
        <tissue evidence="2">Whole body</tissue>
    </source>
</reference>
<comment type="caution">
    <text evidence="2">The sequence shown here is derived from an EMBL/GenBank/DDBJ whole genome shotgun (WGS) entry which is preliminary data.</text>
</comment>
<feature type="transmembrane region" description="Helical" evidence="1">
    <location>
        <begin position="99"/>
        <end position="119"/>
    </location>
</feature>
<evidence type="ECO:0000313" key="2">
    <source>
        <dbReference type="EMBL" id="OXA39828.1"/>
    </source>
</evidence>
<dbReference type="AlphaFoldDB" id="A0A226D4S0"/>
<keyword evidence="3" id="KW-1185">Reference proteome</keyword>
<keyword evidence="1" id="KW-1133">Transmembrane helix</keyword>